<proteinExistence type="inferred from homology"/>
<evidence type="ECO:0000256" key="5">
    <source>
        <dbReference type="ARBA" id="ARBA00022801"/>
    </source>
</evidence>
<organism evidence="8 9">
    <name type="scientific">Congregibacter brevis</name>
    <dbReference type="NCBI Taxonomy" id="3081201"/>
    <lineage>
        <taxon>Bacteria</taxon>
        <taxon>Pseudomonadati</taxon>
        <taxon>Pseudomonadota</taxon>
        <taxon>Gammaproteobacteria</taxon>
        <taxon>Cellvibrionales</taxon>
        <taxon>Halieaceae</taxon>
        <taxon>Congregibacter</taxon>
    </lineage>
</organism>
<dbReference type="PROSITE" id="PS00523">
    <property type="entry name" value="SULFATASE_1"/>
    <property type="match status" value="1"/>
</dbReference>
<dbReference type="InterPro" id="IPR000917">
    <property type="entry name" value="Sulfatase_N"/>
</dbReference>
<evidence type="ECO:0000259" key="7">
    <source>
        <dbReference type="Pfam" id="PF00884"/>
    </source>
</evidence>
<dbReference type="EMBL" id="CP136865">
    <property type="protein sequence ID" value="WOJ95409.1"/>
    <property type="molecule type" value="Genomic_DNA"/>
</dbReference>
<reference evidence="8 9" key="1">
    <citation type="submission" date="2023-10" db="EMBL/GenBank/DDBJ databases">
        <title>Two novel species belonging to the OM43/NOR5 clade.</title>
        <authorList>
            <person name="Park M."/>
        </authorList>
    </citation>
    <scope>NUCLEOTIDE SEQUENCE [LARGE SCALE GENOMIC DNA]</scope>
    <source>
        <strain evidence="8 9">IMCC45268</strain>
    </source>
</reference>
<comment type="similarity">
    <text evidence="2">Belongs to the sulfatase family.</text>
</comment>
<evidence type="ECO:0000256" key="6">
    <source>
        <dbReference type="ARBA" id="ARBA00022837"/>
    </source>
</evidence>
<comment type="cofactor">
    <cofactor evidence="1">
        <name>Ca(2+)</name>
        <dbReference type="ChEBI" id="CHEBI:29108"/>
    </cofactor>
</comment>
<dbReference type="Gene3D" id="3.30.1120.10">
    <property type="match status" value="1"/>
</dbReference>
<protein>
    <submittedName>
        <fullName evidence="8">Sulfatase-like hydrolase/transferase</fullName>
    </submittedName>
</protein>
<dbReference type="Gene3D" id="3.40.720.10">
    <property type="entry name" value="Alkaline Phosphatase, subunit A"/>
    <property type="match status" value="1"/>
</dbReference>
<dbReference type="InterPro" id="IPR050738">
    <property type="entry name" value="Sulfatase"/>
</dbReference>
<evidence type="ECO:0000256" key="4">
    <source>
        <dbReference type="ARBA" id="ARBA00022729"/>
    </source>
</evidence>
<evidence type="ECO:0000256" key="1">
    <source>
        <dbReference type="ARBA" id="ARBA00001913"/>
    </source>
</evidence>
<gene>
    <name evidence="8" type="ORF">R0137_09065</name>
</gene>
<dbReference type="Pfam" id="PF00884">
    <property type="entry name" value="Sulfatase"/>
    <property type="match status" value="1"/>
</dbReference>
<dbReference type="Proteomes" id="UP001626549">
    <property type="component" value="Chromosome"/>
</dbReference>
<dbReference type="PANTHER" id="PTHR42693:SF42">
    <property type="entry name" value="ARYLSULFATASE G"/>
    <property type="match status" value="1"/>
</dbReference>
<keyword evidence="3" id="KW-0479">Metal-binding</keyword>
<dbReference type="PROSITE" id="PS00149">
    <property type="entry name" value="SULFATASE_2"/>
    <property type="match status" value="1"/>
</dbReference>
<dbReference type="InterPro" id="IPR017850">
    <property type="entry name" value="Alkaline_phosphatase_core_sf"/>
</dbReference>
<dbReference type="SUPFAM" id="SSF53649">
    <property type="entry name" value="Alkaline phosphatase-like"/>
    <property type="match status" value="1"/>
</dbReference>
<sequence length="514" mass="57248">MPCRIAQVHLGRAIATATESFATLIFTCLLCTTGSAYAENSADKGERRDARDEVNRDRKNVLVVYVDDLGYGDTGAYGHSIVKTPHIDRLASEGLRFTQFYAPSALCSPSRAGLLTGRTPYRTGVESWIPDDAQESLGANETTLADLAKQRGYRTAVIGKWHLNGGLHMQEVPQPKDFGFDYQYGLAAWVKNAAVAGSKEVPRRGPMFPDNMFRNNEAVGPTQKYSAELVSDEAIQWLESSGSDPFFLLLTYSEVHTPIASPPEYLDQYQDYLTAEARDNPSIYYFDWRNRPWRGRGEYYANVSFMDAQLGRVIEHLRGKEMLDDTLVIFSSDNGPVTDAALTPWELGMAGETGGLRGKKRFLFEGGIRVPGILRLPGRVAAGSVEDQPATALDVFPTIAQWLAADVDEGIPIDGDSLWPLIDGKAFERRQAFYWSIPTPDGMEFAVREGDWKLILDGSGTPHHLFDLANDWYEVNNLLESQPVIRDRLLKTFQSRRAAIENDPLVRARNASLH</sequence>
<feature type="domain" description="Sulfatase N-terminal" evidence="7">
    <location>
        <begin position="59"/>
        <end position="403"/>
    </location>
</feature>
<evidence type="ECO:0000313" key="8">
    <source>
        <dbReference type="EMBL" id="WOJ95409.1"/>
    </source>
</evidence>
<keyword evidence="5" id="KW-0378">Hydrolase</keyword>
<evidence type="ECO:0000256" key="3">
    <source>
        <dbReference type="ARBA" id="ARBA00022723"/>
    </source>
</evidence>
<evidence type="ECO:0000313" key="9">
    <source>
        <dbReference type="Proteomes" id="UP001626549"/>
    </source>
</evidence>
<dbReference type="PANTHER" id="PTHR42693">
    <property type="entry name" value="ARYLSULFATASE FAMILY MEMBER"/>
    <property type="match status" value="1"/>
</dbReference>
<keyword evidence="6" id="KW-0106">Calcium</keyword>
<name>A0ABZ0I7C4_9GAMM</name>
<evidence type="ECO:0000256" key="2">
    <source>
        <dbReference type="ARBA" id="ARBA00008779"/>
    </source>
</evidence>
<accession>A0ABZ0I7C4</accession>
<dbReference type="RefSeq" id="WP_407326104.1">
    <property type="nucleotide sequence ID" value="NZ_CP136865.1"/>
</dbReference>
<keyword evidence="9" id="KW-1185">Reference proteome</keyword>
<dbReference type="InterPro" id="IPR024607">
    <property type="entry name" value="Sulfatase_CS"/>
</dbReference>
<keyword evidence="4" id="KW-0732">Signal</keyword>